<evidence type="ECO:0000256" key="1">
    <source>
        <dbReference type="ARBA" id="ARBA00022603"/>
    </source>
</evidence>
<accession>S0FFQ1</accession>
<feature type="domain" description="Methyltransferase" evidence="3">
    <location>
        <begin position="51"/>
        <end position="123"/>
    </location>
</feature>
<dbReference type="eggNOG" id="COG2226">
    <property type="taxonomic scope" value="Bacteria"/>
</dbReference>
<dbReference type="SUPFAM" id="SSF53335">
    <property type="entry name" value="S-adenosyl-L-methionine-dependent methyltransferases"/>
    <property type="match status" value="1"/>
</dbReference>
<dbReference type="AlphaFoldDB" id="S0FFQ1"/>
<dbReference type="GO" id="GO:0008168">
    <property type="term" value="F:methyltransferase activity"/>
    <property type="evidence" value="ECO:0007669"/>
    <property type="project" value="UniProtKB-KW"/>
</dbReference>
<dbReference type="PANTHER" id="PTHR43861">
    <property type="entry name" value="TRANS-ACONITATE 2-METHYLTRANSFERASE-RELATED"/>
    <property type="match status" value="1"/>
</dbReference>
<comment type="caution">
    <text evidence="4">The sequence shown here is derived from an EMBL/GenBank/DDBJ whole genome shotgun (WGS) entry which is preliminary data.</text>
</comment>
<evidence type="ECO:0000256" key="2">
    <source>
        <dbReference type="ARBA" id="ARBA00022679"/>
    </source>
</evidence>
<dbReference type="InterPro" id="IPR029063">
    <property type="entry name" value="SAM-dependent_MTases_sf"/>
</dbReference>
<evidence type="ECO:0000313" key="5">
    <source>
        <dbReference type="Proteomes" id="UP000014155"/>
    </source>
</evidence>
<dbReference type="PATRIC" id="fig|1195236.3.peg.4646"/>
<dbReference type="STRING" id="1195236.CTER_4462"/>
<organism evidence="4 5">
    <name type="scientific">Ruminiclostridium cellobioparum subsp. termitidis CT1112</name>
    <dbReference type="NCBI Taxonomy" id="1195236"/>
    <lineage>
        <taxon>Bacteria</taxon>
        <taxon>Bacillati</taxon>
        <taxon>Bacillota</taxon>
        <taxon>Clostridia</taxon>
        <taxon>Eubacteriales</taxon>
        <taxon>Oscillospiraceae</taxon>
        <taxon>Ruminiclostridium</taxon>
    </lineage>
</organism>
<dbReference type="EMBL" id="AORV01000063">
    <property type="protein sequence ID" value="EMS69860.1"/>
    <property type="molecule type" value="Genomic_DNA"/>
</dbReference>
<dbReference type="Gene3D" id="3.40.50.150">
    <property type="entry name" value="Vaccinia Virus protein VP39"/>
    <property type="match status" value="1"/>
</dbReference>
<evidence type="ECO:0000313" key="4">
    <source>
        <dbReference type="EMBL" id="EMS69860.1"/>
    </source>
</evidence>
<dbReference type="CDD" id="cd02440">
    <property type="entry name" value="AdoMet_MTases"/>
    <property type="match status" value="1"/>
</dbReference>
<protein>
    <submittedName>
        <fullName evidence="4">Type 11 methyltransferase</fullName>
    </submittedName>
</protein>
<keyword evidence="5" id="KW-1185">Reference proteome</keyword>
<dbReference type="Pfam" id="PF13649">
    <property type="entry name" value="Methyltransf_25"/>
    <property type="match status" value="1"/>
</dbReference>
<name>S0FFQ1_RUMCE</name>
<dbReference type="PANTHER" id="PTHR43861:SF1">
    <property type="entry name" value="TRANS-ACONITATE 2-METHYLTRANSFERASE"/>
    <property type="match status" value="1"/>
</dbReference>
<proteinExistence type="predicted"/>
<evidence type="ECO:0000259" key="3">
    <source>
        <dbReference type="Pfam" id="PF13649"/>
    </source>
</evidence>
<reference evidence="4 5" key="1">
    <citation type="journal article" date="2013" name="Genome Announc.">
        <title>Draft Genome Sequence of the Cellulolytic, Mesophilic, Anaerobic Bacterium Clostridium termitidis Strain CT1112 (DSM 5398).</title>
        <authorList>
            <person name="Lal S."/>
            <person name="Ramachandran U."/>
            <person name="Zhang X."/>
            <person name="Munir R."/>
            <person name="Sparling R."/>
            <person name="Levin D.B."/>
        </authorList>
    </citation>
    <scope>NUCLEOTIDE SEQUENCE [LARGE SCALE GENOMIC DNA]</scope>
    <source>
        <strain evidence="4 5">CT1112</strain>
    </source>
</reference>
<dbReference type="Proteomes" id="UP000014155">
    <property type="component" value="Unassembled WGS sequence"/>
</dbReference>
<gene>
    <name evidence="4" type="ORF">CTER_4462</name>
</gene>
<keyword evidence="2 4" id="KW-0808">Transferase</keyword>
<dbReference type="InterPro" id="IPR041698">
    <property type="entry name" value="Methyltransf_25"/>
</dbReference>
<dbReference type="RefSeq" id="WP_004629542.1">
    <property type="nucleotide sequence ID" value="NZ_AORV01000063.1"/>
</dbReference>
<sequence>MSHMEKIKKYYEDNNIEGYPDYYILGWESEAAQELRFKQLVGNIDLNGKTILDVGCGTGNLLEYISRQFKDFNYTGIDVLPHMIQRAGEKKLNGRFVCMDLFKSNPYGYKTFDVVFSSGIFNLNLGNNQEFLMDAVDIFQNLAREAISFNLLWDKSADKDVKYFYFSPEEVQDILSSKYSDIWQVSIVKGYLHNDFTVHLT</sequence>
<dbReference type="GO" id="GO:0032259">
    <property type="term" value="P:methylation"/>
    <property type="evidence" value="ECO:0007669"/>
    <property type="project" value="UniProtKB-KW"/>
</dbReference>
<keyword evidence="1 4" id="KW-0489">Methyltransferase</keyword>